<accession>A0ABV9QCK4</accession>
<sequence>MVMPPTVQHITAQDQWVSVPQGSLRVRVWSPPARLSQVPIILLHDSLGSIVLWRDFPAALCAATGRQVIAYDRLGFGQSSPHWGKLPLDFVLQEAEGSFAAVRQQLGVGRFVLFGHSVGGGMAVGCAARFPEACEALITESAQAFVEDRTIQGLEQAKVFFGDAEQMARLHKYHGDKAAWVLDAWIGSWLHPAFADWSLAPALPLVACPVLAIHGVDDEYGSPRHPQQIVQQVVGPAQLALMPETQHVPHRERPAQVLALVADFLREPLDGRGAGR</sequence>
<keyword evidence="3" id="KW-1185">Reference proteome</keyword>
<reference evidence="3" key="1">
    <citation type="journal article" date="2019" name="Int. J. Syst. Evol. Microbiol.">
        <title>The Global Catalogue of Microorganisms (GCM) 10K type strain sequencing project: providing services to taxonomists for standard genome sequencing and annotation.</title>
        <authorList>
            <consortium name="The Broad Institute Genomics Platform"/>
            <consortium name="The Broad Institute Genome Sequencing Center for Infectious Disease"/>
            <person name="Wu L."/>
            <person name="Ma J."/>
        </authorList>
    </citation>
    <scope>NUCLEOTIDE SEQUENCE [LARGE SCALE GENOMIC DNA]</scope>
    <source>
        <strain evidence="3">CCUG 49452</strain>
    </source>
</reference>
<dbReference type="PRINTS" id="PR00111">
    <property type="entry name" value="ABHYDROLASE"/>
</dbReference>
<evidence type="ECO:0000313" key="2">
    <source>
        <dbReference type="EMBL" id="MFC4787385.1"/>
    </source>
</evidence>
<dbReference type="Pfam" id="PF00561">
    <property type="entry name" value="Abhydrolase_1"/>
    <property type="match status" value="1"/>
</dbReference>
<evidence type="ECO:0000259" key="1">
    <source>
        <dbReference type="Pfam" id="PF00561"/>
    </source>
</evidence>
<dbReference type="PANTHER" id="PTHR43798">
    <property type="entry name" value="MONOACYLGLYCEROL LIPASE"/>
    <property type="match status" value="1"/>
</dbReference>
<dbReference type="SUPFAM" id="SSF53474">
    <property type="entry name" value="alpha/beta-Hydrolases"/>
    <property type="match status" value="1"/>
</dbReference>
<keyword evidence="2" id="KW-0378">Hydrolase</keyword>
<proteinExistence type="predicted"/>
<dbReference type="GO" id="GO:0016787">
    <property type="term" value="F:hydrolase activity"/>
    <property type="evidence" value="ECO:0007669"/>
    <property type="project" value="UniProtKB-KW"/>
</dbReference>
<dbReference type="RefSeq" id="WP_382428793.1">
    <property type="nucleotide sequence ID" value="NZ_JBHSHJ010000001.1"/>
</dbReference>
<feature type="domain" description="AB hydrolase-1" evidence="1">
    <location>
        <begin position="39"/>
        <end position="148"/>
    </location>
</feature>
<dbReference type="InterPro" id="IPR050266">
    <property type="entry name" value="AB_hydrolase_sf"/>
</dbReference>
<dbReference type="Gene3D" id="3.40.50.1820">
    <property type="entry name" value="alpha/beta hydrolase"/>
    <property type="match status" value="1"/>
</dbReference>
<name>A0ABV9QCK4_9BURK</name>
<dbReference type="InterPro" id="IPR029058">
    <property type="entry name" value="AB_hydrolase_fold"/>
</dbReference>
<protein>
    <submittedName>
        <fullName evidence="2">Alpha/beta fold hydrolase</fullName>
    </submittedName>
</protein>
<dbReference type="PANTHER" id="PTHR43798:SF33">
    <property type="entry name" value="HYDROLASE, PUTATIVE (AFU_ORTHOLOGUE AFUA_2G14860)-RELATED"/>
    <property type="match status" value="1"/>
</dbReference>
<dbReference type="Proteomes" id="UP001596001">
    <property type="component" value="Unassembled WGS sequence"/>
</dbReference>
<organism evidence="2 3">
    <name type="scientific">Giesbergeria sinuosa</name>
    <dbReference type="NCBI Taxonomy" id="80883"/>
    <lineage>
        <taxon>Bacteria</taxon>
        <taxon>Pseudomonadati</taxon>
        <taxon>Pseudomonadota</taxon>
        <taxon>Betaproteobacteria</taxon>
        <taxon>Burkholderiales</taxon>
        <taxon>Comamonadaceae</taxon>
        <taxon>Giesbergeria</taxon>
    </lineage>
</organism>
<comment type="caution">
    <text evidence="2">The sequence shown here is derived from an EMBL/GenBank/DDBJ whole genome shotgun (WGS) entry which is preliminary data.</text>
</comment>
<dbReference type="InterPro" id="IPR000073">
    <property type="entry name" value="AB_hydrolase_1"/>
</dbReference>
<gene>
    <name evidence="2" type="ORF">ACFO6X_00025</name>
</gene>
<evidence type="ECO:0000313" key="3">
    <source>
        <dbReference type="Proteomes" id="UP001596001"/>
    </source>
</evidence>
<dbReference type="EMBL" id="JBHSHJ010000001">
    <property type="protein sequence ID" value="MFC4787385.1"/>
    <property type="molecule type" value="Genomic_DNA"/>
</dbReference>